<accession>A0AAP0E1B3</accession>
<sequence>MADAESMATNVDYDVHFRKQQKQSKTSEKNQTKTKSLPIPQEKKFVKKVVIVTESTEGIGFSIAERLAKEGADVVITSCKKETITRAVERLEAQDFNVFGVFCNVCDTQQRKELIRSTVEQYGKIDVIISNTAVNLCTNTMMRTAEPFLDKLWENNFKDHLLLLKDAEPHLKERSSIVFVSTVAPDPQNTLMGVYDTTKAVVIGLTEALAKEFKNKPPYIRVNSVISGFGEKEHVIAGFKQKEEEKEQASGLTKLFSVSHPFIPISSVKLRNKPTQKKQTKSPDVGSSTDVAERTLFLASDDARNISGETHVLPGWITSRF</sequence>
<comment type="similarity">
    <text evidence="1 2">Belongs to the short-chain dehydrogenases/reductases (SDR) family.</text>
</comment>
<dbReference type="Proteomes" id="UP001417504">
    <property type="component" value="Unassembled WGS sequence"/>
</dbReference>
<dbReference type="PRINTS" id="PR00081">
    <property type="entry name" value="GDHRDH"/>
</dbReference>
<gene>
    <name evidence="4" type="ORF">Sjap_025152</name>
</gene>
<feature type="region of interest" description="Disordered" evidence="3">
    <location>
        <begin position="269"/>
        <end position="288"/>
    </location>
</feature>
<dbReference type="InterPro" id="IPR036291">
    <property type="entry name" value="NAD(P)-bd_dom_sf"/>
</dbReference>
<keyword evidence="5" id="KW-1185">Reference proteome</keyword>
<evidence type="ECO:0000256" key="2">
    <source>
        <dbReference type="RuleBase" id="RU000363"/>
    </source>
</evidence>
<evidence type="ECO:0000313" key="5">
    <source>
        <dbReference type="Proteomes" id="UP001417504"/>
    </source>
</evidence>
<proteinExistence type="inferred from homology"/>
<dbReference type="EMBL" id="JBBNAE010000011">
    <property type="protein sequence ID" value="KAK9084741.1"/>
    <property type="molecule type" value="Genomic_DNA"/>
</dbReference>
<dbReference type="PANTHER" id="PTHR43943">
    <property type="entry name" value="DEHYDROGENASE/REDUCTASE (SDR FAMILY) MEMBER 4"/>
    <property type="match status" value="1"/>
</dbReference>
<dbReference type="SUPFAM" id="SSF51735">
    <property type="entry name" value="NAD(P)-binding Rossmann-fold domains"/>
    <property type="match status" value="1"/>
</dbReference>
<dbReference type="Pfam" id="PF00106">
    <property type="entry name" value="adh_short"/>
    <property type="match status" value="1"/>
</dbReference>
<dbReference type="PANTHER" id="PTHR43943:SF2">
    <property type="entry name" value="DEHYDROGENASE_REDUCTASE 4"/>
    <property type="match status" value="1"/>
</dbReference>
<evidence type="ECO:0000256" key="3">
    <source>
        <dbReference type="SAM" id="MobiDB-lite"/>
    </source>
</evidence>
<reference evidence="4 5" key="1">
    <citation type="submission" date="2024-01" db="EMBL/GenBank/DDBJ databases">
        <title>Genome assemblies of Stephania.</title>
        <authorList>
            <person name="Yang L."/>
        </authorList>
    </citation>
    <scope>NUCLEOTIDE SEQUENCE [LARGE SCALE GENOMIC DNA]</scope>
    <source>
        <strain evidence="4">QJT</strain>
        <tissue evidence="4">Leaf</tissue>
    </source>
</reference>
<dbReference type="PRINTS" id="PR00080">
    <property type="entry name" value="SDRFAMILY"/>
</dbReference>
<feature type="region of interest" description="Disordered" evidence="3">
    <location>
        <begin position="1"/>
        <end position="37"/>
    </location>
</feature>
<dbReference type="AlphaFoldDB" id="A0AAP0E1B3"/>
<evidence type="ECO:0000313" key="4">
    <source>
        <dbReference type="EMBL" id="KAK9084741.1"/>
    </source>
</evidence>
<comment type="caution">
    <text evidence="4">The sequence shown here is derived from an EMBL/GenBank/DDBJ whole genome shotgun (WGS) entry which is preliminary data.</text>
</comment>
<protein>
    <submittedName>
        <fullName evidence="4">Uncharacterized protein</fullName>
    </submittedName>
</protein>
<organism evidence="4 5">
    <name type="scientific">Stephania japonica</name>
    <dbReference type="NCBI Taxonomy" id="461633"/>
    <lineage>
        <taxon>Eukaryota</taxon>
        <taxon>Viridiplantae</taxon>
        <taxon>Streptophyta</taxon>
        <taxon>Embryophyta</taxon>
        <taxon>Tracheophyta</taxon>
        <taxon>Spermatophyta</taxon>
        <taxon>Magnoliopsida</taxon>
        <taxon>Ranunculales</taxon>
        <taxon>Menispermaceae</taxon>
        <taxon>Menispermoideae</taxon>
        <taxon>Cissampelideae</taxon>
        <taxon>Stephania</taxon>
    </lineage>
</organism>
<evidence type="ECO:0000256" key="1">
    <source>
        <dbReference type="ARBA" id="ARBA00006484"/>
    </source>
</evidence>
<dbReference type="InterPro" id="IPR002347">
    <property type="entry name" value="SDR_fam"/>
</dbReference>
<dbReference type="Gene3D" id="3.40.50.720">
    <property type="entry name" value="NAD(P)-binding Rossmann-like Domain"/>
    <property type="match status" value="1"/>
</dbReference>
<feature type="compositionally biased region" description="Basic residues" evidence="3">
    <location>
        <begin position="270"/>
        <end position="280"/>
    </location>
</feature>
<name>A0AAP0E1B3_9MAGN</name>